<evidence type="ECO:0000313" key="2">
    <source>
        <dbReference type="Proteomes" id="UP001472677"/>
    </source>
</evidence>
<name>A0ABR2AL20_9ROSI</name>
<reference evidence="1 2" key="1">
    <citation type="journal article" date="2024" name="G3 (Bethesda)">
        <title>Genome assembly of Hibiscus sabdariffa L. provides insights into metabolisms of medicinal natural products.</title>
        <authorList>
            <person name="Kim T."/>
        </authorList>
    </citation>
    <scope>NUCLEOTIDE SEQUENCE [LARGE SCALE GENOMIC DNA]</scope>
    <source>
        <strain evidence="1">TK-2024</strain>
        <tissue evidence="1">Old leaves</tissue>
    </source>
</reference>
<sequence length="130" mass="15351">MLVVTKHKWESFIQQRGDIYPNLVREFYAHLVTKGSFLMICGVCVRFDEGYINSMFGLSCVEDEHEERMELMYSFIMRRQINMDRIIIDETFECTENDKALAVKRTLITTATWRQLNGVESKDKGKRKVK</sequence>
<dbReference type="Proteomes" id="UP001472677">
    <property type="component" value="Unassembled WGS sequence"/>
</dbReference>
<accession>A0ABR2AL20</accession>
<evidence type="ECO:0000313" key="1">
    <source>
        <dbReference type="EMBL" id="KAK8494376.1"/>
    </source>
</evidence>
<protein>
    <submittedName>
        <fullName evidence="1">Uncharacterized protein</fullName>
    </submittedName>
</protein>
<gene>
    <name evidence="1" type="ORF">V6N12_049297</name>
</gene>
<keyword evidence="2" id="KW-1185">Reference proteome</keyword>
<dbReference type="EMBL" id="JBBPBM010000542">
    <property type="protein sequence ID" value="KAK8494376.1"/>
    <property type="molecule type" value="Genomic_DNA"/>
</dbReference>
<proteinExistence type="predicted"/>
<organism evidence="1 2">
    <name type="scientific">Hibiscus sabdariffa</name>
    <name type="common">roselle</name>
    <dbReference type="NCBI Taxonomy" id="183260"/>
    <lineage>
        <taxon>Eukaryota</taxon>
        <taxon>Viridiplantae</taxon>
        <taxon>Streptophyta</taxon>
        <taxon>Embryophyta</taxon>
        <taxon>Tracheophyta</taxon>
        <taxon>Spermatophyta</taxon>
        <taxon>Magnoliopsida</taxon>
        <taxon>eudicotyledons</taxon>
        <taxon>Gunneridae</taxon>
        <taxon>Pentapetalae</taxon>
        <taxon>rosids</taxon>
        <taxon>malvids</taxon>
        <taxon>Malvales</taxon>
        <taxon>Malvaceae</taxon>
        <taxon>Malvoideae</taxon>
        <taxon>Hibiscus</taxon>
    </lineage>
</organism>
<comment type="caution">
    <text evidence="1">The sequence shown here is derived from an EMBL/GenBank/DDBJ whole genome shotgun (WGS) entry which is preliminary data.</text>
</comment>